<evidence type="ECO:0000256" key="1">
    <source>
        <dbReference type="SAM" id="Phobius"/>
    </source>
</evidence>
<keyword evidence="1" id="KW-1133">Transmembrane helix</keyword>
<evidence type="ECO:0000259" key="2">
    <source>
        <dbReference type="Pfam" id="PF05226"/>
    </source>
</evidence>
<feature type="non-terminal residue" evidence="3">
    <location>
        <position position="129"/>
    </location>
</feature>
<sequence length="129" mass="15198">MQKDYPYIIISFGVAIVFIILTWFELYEGMENKLLDLRFLNRGKIETRNDIATLDMDSKSLQVVGRWPWSREKHVPSILAAKEHQMDALAFDIFFIERQERKLEYNDVTSINDSVLTLKEVKNLFPDPD</sequence>
<reference evidence="3" key="1">
    <citation type="submission" date="2018-05" db="EMBL/GenBank/DDBJ databases">
        <authorList>
            <person name="Lanie J.A."/>
            <person name="Ng W.-L."/>
            <person name="Kazmierczak K.M."/>
            <person name="Andrzejewski T.M."/>
            <person name="Davidsen T.M."/>
            <person name="Wayne K.J."/>
            <person name="Tettelin H."/>
            <person name="Glass J.I."/>
            <person name="Rusch D."/>
            <person name="Podicherti R."/>
            <person name="Tsui H.-C.T."/>
            <person name="Winkler M.E."/>
        </authorList>
    </citation>
    <scope>NUCLEOTIDE SEQUENCE</scope>
</reference>
<name>A0A382GGD1_9ZZZZ</name>
<dbReference type="InterPro" id="IPR007890">
    <property type="entry name" value="CHASE2"/>
</dbReference>
<feature type="domain" description="CHASE2" evidence="2">
    <location>
        <begin position="15"/>
        <end position="113"/>
    </location>
</feature>
<dbReference type="Pfam" id="PF05226">
    <property type="entry name" value="CHASE2"/>
    <property type="match status" value="1"/>
</dbReference>
<feature type="transmembrane region" description="Helical" evidence="1">
    <location>
        <begin position="6"/>
        <end position="24"/>
    </location>
</feature>
<dbReference type="EMBL" id="UINC01055133">
    <property type="protein sequence ID" value="SVB73663.1"/>
    <property type="molecule type" value="Genomic_DNA"/>
</dbReference>
<keyword evidence="1" id="KW-0472">Membrane</keyword>
<proteinExistence type="predicted"/>
<keyword evidence="1" id="KW-0812">Transmembrane</keyword>
<evidence type="ECO:0000313" key="3">
    <source>
        <dbReference type="EMBL" id="SVB73663.1"/>
    </source>
</evidence>
<organism evidence="3">
    <name type="scientific">marine metagenome</name>
    <dbReference type="NCBI Taxonomy" id="408172"/>
    <lineage>
        <taxon>unclassified sequences</taxon>
        <taxon>metagenomes</taxon>
        <taxon>ecological metagenomes</taxon>
    </lineage>
</organism>
<dbReference type="AlphaFoldDB" id="A0A382GGD1"/>
<accession>A0A382GGD1</accession>
<gene>
    <name evidence="3" type="ORF">METZ01_LOCUS226517</name>
</gene>
<protein>
    <recommendedName>
        <fullName evidence="2">CHASE2 domain-containing protein</fullName>
    </recommendedName>
</protein>